<proteinExistence type="predicted"/>
<protein>
    <submittedName>
        <fullName evidence="1">Uncharacterized protein</fullName>
    </submittedName>
</protein>
<dbReference type="AlphaFoldDB" id="A0A2Z2K6R2"/>
<dbReference type="KEGG" id="pdh:B9T62_06940"/>
<evidence type="ECO:0000313" key="1">
    <source>
        <dbReference type="EMBL" id="ASA20557.1"/>
    </source>
</evidence>
<keyword evidence="2" id="KW-1185">Reference proteome</keyword>
<dbReference type="Proteomes" id="UP000249890">
    <property type="component" value="Chromosome"/>
</dbReference>
<dbReference type="EMBL" id="CP021780">
    <property type="protein sequence ID" value="ASA20557.1"/>
    <property type="molecule type" value="Genomic_DNA"/>
</dbReference>
<evidence type="ECO:0000313" key="2">
    <source>
        <dbReference type="Proteomes" id="UP000249890"/>
    </source>
</evidence>
<sequence>MMLMYGDYRTPNEALYNKIQKVYNDYFRTETPYTQKLTYENVVNYGFVDFERREFYSGREFTADEYVEYLGTHSDHMMKTADFLEITDIK</sequence>
<organism evidence="1 2">
    <name type="scientific">Paenibacillus donghaensis</name>
    <dbReference type="NCBI Taxonomy" id="414771"/>
    <lineage>
        <taxon>Bacteria</taxon>
        <taxon>Bacillati</taxon>
        <taxon>Bacillota</taxon>
        <taxon>Bacilli</taxon>
        <taxon>Bacillales</taxon>
        <taxon>Paenibacillaceae</taxon>
        <taxon>Paenibacillus</taxon>
    </lineage>
</organism>
<accession>A0A2Z2K6R2</accession>
<name>A0A2Z2K6R2_9BACL</name>
<reference evidence="1 2" key="1">
    <citation type="submission" date="2017-06" db="EMBL/GenBank/DDBJ databases">
        <title>Complete genome sequence of Paenibacillus donghaensis KCTC 13049T isolated from East Sea sediment, South Korea.</title>
        <authorList>
            <person name="Jung B.K."/>
            <person name="Hong S.-J."/>
            <person name="Shin J.-H."/>
        </authorList>
    </citation>
    <scope>NUCLEOTIDE SEQUENCE [LARGE SCALE GENOMIC DNA]</scope>
    <source>
        <strain evidence="1 2">KCTC 13049</strain>
    </source>
</reference>
<gene>
    <name evidence="1" type="ORF">B9T62_06940</name>
</gene>